<evidence type="ECO:0000313" key="7">
    <source>
        <dbReference type="Proteomes" id="UP000298138"/>
    </source>
</evidence>
<evidence type="ECO:0000313" key="6">
    <source>
        <dbReference type="EMBL" id="TGZ78102.1"/>
    </source>
</evidence>
<dbReference type="OrthoDB" id="6132182at2759"/>
<proteinExistence type="predicted"/>
<feature type="signal peptide" evidence="3">
    <location>
        <begin position="1"/>
        <end position="19"/>
    </location>
</feature>
<feature type="domain" description="Tyrosinase copper-binding" evidence="5">
    <location>
        <begin position="264"/>
        <end position="275"/>
    </location>
</feature>
<feature type="domain" description="Tyrosinase copper-binding" evidence="4">
    <location>
        <begin position="90"/>
        <end position="107"/>
    </location>
</feature>
<dbReference type="InParanoid" id="A0A4S2MM39"/>
<dbReference type="SUPFAM" id="SSF48056">
    <property type="entry name" value="Di-copper centre-containing domain"/>
    <property type="match status" value="1"/>
</dbReference>
<dbReference type="GO" id="GO:0046872">
    <property type="term" value="F:metal ion binding"/>
    <property type="evidence" value="ECO:0007669"/>
    <property type="project" value="UniProtKB-KW"/>
</dbReference>
<evidence type="ECO:0000256" key="1">
    <source>
        <dbReference type="ARBA" id="ARBA00022723"/>
    </source>
</evidence>
<dbReference type="InterPro" id="IPR050316">
    <property type="entry name" value="Tyrosinase/Hemocyanin"/>
</dbReference>
<dbReference type="PROSITE" id="PS00497">
    <property type="entry name" value="TYROSINASE_1"/>
    <property type="match status" value="1"/>
</dbReference>
<dbReference type="Pfam" id="PF00264">
    <property type="entry name" value="Tyrosinase"/>
    <property type="match status" value="1"/>
</dbReference>
<dbReference type="STRING" id="341454.A0A4S2MM39"/>
<dbReference type="PANTHER" id="PTHR11474:SF126">
    <property type="entry name" value="TYROSINASE-LIKE PROTEIN TYR-1-RELATED"/>
    <property type="match status" value="1"/>
</dbReference>
<keyword evidence="2" id="KW-0186">Copper</keyword>
<keyword evidence="3" id="KW-0732">Signal</keyword>
<dbReference type="EMBL" id="ML220145">
    <property type="protein sequence ID" value="TGZ78102.1"/>
    <property type="molecule type" value="Genomic_DNA"/>
</dbReference>
<dbReference type="PRINTS" id="PR00092">
    <property type="entry name" value="TYROSINASE"/>
</dbReference>
<evidence type="ECO:0000259" key="4">
    <source>
        <dbReference type="PROSITE" id="PS00497"/>
    </source>
</evidence>
<reference evidence="6 7" key="1">
    <citation type="submission" date="2019-04" db="EMBL/GenBank/DDBJ databases">
        <title>Comparative genomics and transcriptomics to analyze fruiting body development in filamentous ascomycetes.</title>
        <authorList>
            <consortium name="DOE Joint Genome Institute"/>
            <person name="Lutkenhaus R."/>
            <person name="Traeger S."/>
            <person name="Breuer J."/>
            <person name="Kuo A."/>
            <person name="Lipzen A."/>
            <person name="Pangilinan J."/>
            <person name="Dilworth D."/>
            <person name="Sandor L."/>
            <person name="Poggeler S."/>
            <person name="Barry K."/>
            <person name="Grigoriev I.V."/>
            <person name="Nowrousian M."/>
        </authorList>
    </citation>
    <scope>NUCLEOTIDE SEQUENCE [LARGE SCALE GENOMIC DNA]</scope>
    <source>
        <strain evidence="6 7">CBS 389.68</strain>
    </source>
</reference>
<organism evidence="6 7">
    <name type="scientific">Ascodesmis nigricans</name>
    <dbReference type="NCBI Taxonomy" id="341454"/>
    <lineage>
        <taxon>Eukaryota</taxon>
        <taxon>Fungi</taxon>
        <taxon>Dikarya</taxon>
        <taxon>Ascomycota</taxon>
        <taxon>Pezizomycotina</taxon>
        <taxon>Pezizomycetes</taxon>
        <taxon>Pezizales</taxon>
        <taxon>Ascodesmidaceae</taxon>
        <taxon>Ascodesmis</taxon>
    </lineage>
</organism>
<dbReference type="PROSITE" id="PS00498">
    <property type="entry name" value="TYROSINASE_2"/>
    <property type="match status" value="1"/>
</dbReference>
<dbReference type="Gene3D" id="1.10.1280.10">
    <property type="entry name" value="Di-copper center containing domain from catechol oxidase"/>
    <property type="match status" value="1"/>
</dbReference>
<keyword evidence="1" id="KW-0479">Metal-binding</keyword>
<gene>
    <name evidence="6" type="ORF">EX30DRAFT_343491</name>
</gene>
<dbReference type="Proteomes" id="UP000298138">
    <property type="component" value="Unassembled WGS sequence"/>
</dbReference>
<evidence type="ECO:0000259" key="5">
    <source>
        <dbReference type="PROSITE" id="PS00498"/>
    </source>
</evidence>
<keyword evidence="7" id="KW-1185">Reference proteome</keyword>
<name>A0A4S2MM39_9PEZI</name>
<sequence length="361" mass="39815">MKLSTILAGVTTAVGFASAAPVLEARSGTCTNPAVRKEWRNMGVLEKANYLLSVQCLMIKPSKLKSQFPNAKTRWDDFISLHKDVTPQVHFVPQFLTWHRAFLHVFETALREECFYKYRLPYWNMDLDHDNWLASPVLDSILGFGSNGEEIGGDPNFPGSTGGGCISSGLFKYTRVNIPYSDATTPLRAPRCVKRAFLGINNDLWLTEQAVQNTIANSATYEEFEAALEGDINFADLSAKLGLHNAGHSSVGGDMSDMFISTGDPLFYLHHANVDRIYWLWQQQQSSRHYEVNGALAPRPNPMLIWPNPPSGDFTLAYEMLGLMVPGTNTPIQAGMVTNTKGKGVSPPSGGANGLLCYQYA</sequence>
<protein>
    <submittedName>
        <fullName evidence="6">Di-copper centre-containing protein</fullName>
    </submittedName>
</protein>
<accession>A0A4S2MM39</accession>
<dbReference type="GO" id="GO:0016491">
    <property type="term" value="F:oxidoreductase activity"/>
    <property type="evidence" value="ECO:0007669"/>
    <property type="project" value="InterPro"/>
</dbReference>
<dbReference type="PANTHER" id="PTHR11474">
    <property type="entry name" value="TYROSINASE FAMILY MEMBER"/>
    <property type="match status" value="1"/>
</dbReference>
<evidence type="ECO:0000256" key="3">
    <source>
        <dbReference type="SAM" id="SignalP"/>
    </source>
</evidence>
<feature type="chain" id="PRO_5020330816" evidence="3">
    <location>
        <begin position="20"/>
        <end position="361"/>
    </location>
</feature>
<dbReference type="AlphaFoldDB" id="A0A4S2MM39"/>
<dbReference type="InterPro" id="IPR008922">
    <property type="entry name" value="Di-copper_centre_dom_sf"/>
</dbReference>
<dbReference type="InterPro" id="IPR002227">
    <property type="entry name" value="Tyrosinase_Cu-bd"/>
</dbReference>
<evidence type="ECO:0000256" key="2">
    <source>
        <dbReference type="ARBA" id="ARBA00023008"/>
    </source>
</evidence>